<dbReference type="InterPro" id="IPR001754">
    <property type="entry name" value="OMPdeCOase_dom"/>
</dbReference>
<keyword evidence="6 9" id="KW-0456">Lyase</keyword>
<dbReference type="Gene3D" id="3.20.20.70">
    <property type="entry name" value="Aldolase class I"/>
    <property type="match status" value="1"/>
</dbReference>
<accession>A0A8A7KDX1</accession>
<dbReference type="CDD" id="cd04725">
    <property type="entry name" value="OMP_decarboxylase_like"/>
    <property type="match status" value="1"/>
</dbReference>
<keyword evidence="4 9" id="KW-0210">Decarboxylase</keyword>
<dbReference type="PANTHER" id="PTHR32119:SF2">
    <property type="entry name" value="OROTIDINE 5'-PHOSPHATE DECARBOXYLASE"/>
    <property type="match status" value="1"/>
</dbReference>
<dbReference type="NCBIfam" id="NF001273">
    <property type="entry name" value="PRK00230.1"/>
    <property type="match status" value="1"/>
</dbReference>
<feature type="domain" description="Orotidine 5'-phosphate decarboxylase" evidence="13">
    <location>
        <begin position="7"/>
        <end position="231"/>
    </location>
</feature>
<protein>
    <recommendedName>
        <fullName evidence="9">Orotidine 5'-phosphate decarboxylase</fullName>
        <ecNumber evidence="9">4.1.1.23</ecNumber>
    </recommendedName>
    <alternativeName>
        <fullName evidence="9">OMP decarboxylase</fullName>
        <shortName evidence="9">OMPDCase</shortName>
        <shortName evidence="9">OMPdecase</shortName>
    </alternativeName>
</protein>
<dbReference type="InterPro" id="IPR011060">
    <property type="entry name" value="RibuloseP-bd_barrel"/>
</dbReference>
<evidence type="ECO:0000256" key="11">
    <source>
        <dbReference type="PIRSR" id="PIRSR614732-2"/>
    </source>
</evidence>
<feature type="active site" description="For OMPdecase activity" evidence="10">
    <location>
        <position position="62"/>
    </location>
</feature>
<evidence type="ECO:0000256" key="7">
    <source>
        <dbReference type="ARBA" id="ARBA00049157"/>
    </source>
</evidence>
<dbReference type="UniPathway" id="UPA00070">
    <property type="reaction ID" value="UER00120"/>
</dbReference>
<dbReference type="KEGG" id="ifn:GM661_10970"/>
<comment type="catalytic activity">
    <reaction evidence="7 9 12">
        <text>orotidine 5'-phosphate + H(+) = UMP + CO2</text>
        <dbReference type="Rhea" id="RHEA:11596"/>
        <dbReference type="ChEBI" id="CHEBI:15378"/>
        <dbReference type="ChEBI" id="CHEBI:16526"/>
        <dbReference type="ChEBI" id="CHEBI:57538"/>
        <dbReference type="ChEBI" id="CHEBI:57865"/>
        <dbReference type="EC" id="4.1.1.23"/>
    </reaction>
</comment>
<feature type="binding site" evidence="9 11">
    <location>
        <position position="125"/>
    </location>
    <ligand>
        <name>substrate</name>
    </ligand>
</feature>
<dbReference type="GO" id="GO:0006207">
    <property type="term" value="P:'de novo' pyrimidine nucleobase biosynthetic process"/>
    <property type="evidence" value="ECO:0007669"/>
    <property type="project" value="InterPro"/>
</dbReference>
<evidence type="ECO:0000256" key="4">
    <source>
        <dbReference type="ARBA" id="ARBA00022793"/>
    </source>
</evidence>
<feature type="binding site" evidence="9 11">
    <location>
        <position position="216"/>
    </location>
    <ligand>
        <name>substrate</name>
    </ligand>
</feature>
<feature type="binding site" evidence="9">
    <location>
        <begin position="62"/>
        <end position="71"/>
    </location>
    <ligand>
        <name>substrate</name>
    </ligand>
</feature>
<dbReference type="SMART" id="SM00934">
    <property type="entry name" value="OMPdecase"/>
    <property type="match status" value="1"/>
</dbReference>
<keyword evidence="5 9" id="KW-0665">Pyrimidine biosynthesis</keyword>
<evidence type="ECO:0000313" key="14">
    <source>
        <dbReference type="EMBL" id="QTL99996.1"/>
    </source>
</evidence>
<feature type="active site" description="Proton donor" evidence="9">
    <location>
        <position position="64"/>
    </location>
</feature>
<dbReference type="Proteomes" id="UP000665020">
    <property type="component" value="Chromosome"/>
</dbReference>
<dbReference type="InterPro" id="IPR047596">
    <property type="entry name" value="OMPdecase_bac"/>
</dbReference>
<evidence type="ECO:0000256" key="3">
    <source>
        <dbReference type="ARBA" id="ARBA00011738"/>
    </source>
</evidence>
<dbReference type="GO" id="GO:0004590">
    <property type="term" value="F:orotidine-5'-phosphate decarboxylase activity"/>
    <property type="evidence" value="ECO:0007669"/>
    <property type="project" value="UniProtKB-UniRule"/>
</dbReference>
<dbReference type="SUPFAM" id="SSF51366">
    <property type="entry name" value="Ribulose-phoshate binding barrel"/>
    <property type="match status" value="1"/>
</dbReference>
<dbReference type="GO" id="GO:0044205">
    <property type="term" value="P:'de novo' UMP biosynthetic process"/>
    <property type="evidence" value="ECO:0007669"/>
    <property type="project" value="UniProtKB-UniRule"/>
</dbReference>
<comment type="subunit">
    <text evidence="3 9">Homodimer.</text>
</comment>
<dbReference type="InterPro" id="IPR013785">
    <property type="entry name" value="Aldolase_TIM"/>
</dbReference>
<name>A0A8A7KDX1_9FIRM</name>
<dbReference type="HAMAP" id="MF_01200_B">
    <property type="entry name" value="OMPdecase_type1_B"/>
    <property type="match status" value="1"/>
</dbReference>
<sequence length="238" mass="25551">MIVLREKIIVALDTAEESSVKELVASLENRVEVFKIGLEQYLASRGKVVDYLNSKGKKVFLDLKFHDIPNTMAAAARQAVGHGVWMFNIHVTGLEGMKAVVEAAETEALKLGVKKPLIIGVTVLTSLNNNDLQMLGNRYSAGELVLKKAALAAKAGFDGVVCSANEAGEIKQKAVGDFLTVCPGIRPDWAVKGDQKRIMTPANAVKEGADYLVIGRPITKADNPAAAVEKIIKEIEGV</sequence>
<comment type="pathway">
    <text evidence="2 9 12">Pyrimidine metabolism; UMP biosynthesis via de novo pathway; UMP from orotate: step 2/2.</text>
</comment>
<evidence type="ECO:0000256" key="10">
    <source>
        <dbReference type="PIRSR" id="PIRSR614732-1"/>
    </source>
</evidence>
<evidence type="ECO:0000256" key="6">
    <source>
        <dbReference type="ARBA" id="ARBA00023239"/>
    </source>
</evidence>
<reference evidence="14" key="1">
    <citation type="submission" date="2019-12" db="EMBL/GenBank/DDBJ databases">
        <authorList>
            <person name="zhang j."/>
            <person name="sun C.M."/>
        </authorList>
    </citation>
    <scope>NUCLEOTIDE SEQUENCE</scope>
    <source>
        <strain evidence="14">NS-1</strain>
    </source>
</reference>
<evidence type="ECO:0000256" key="9">
    <source>
        <dbReference type="HAMAP-Rule" id="MF_01200"/>
    </source>
</evidence>
<evidence type="ECO:0000256" key="2">
    <source>
        <dbReference type="ARBA" id="ARBA00004861"/>
    </source>
</evidence>
<dbReference type="EC" id="4.1.1.23" evidence="9"/>
<dbReference type="NCBIfam" id="TIGR01740">
    <property type="entry name" value="pyrF"/>
    <property type="match status" value="1"/>
</dbReference>
<keyword evidence="15" id="KW-1185">Reference proteome</keyword>
<feature type="active site" description="For OMPdecase activity" evidence="10">
    <location>
        <position position="67"/>
    </location>
</feature>
<dbReference type="PROSITE" id="PS00156">
    <property type="entry name" value="OMPDECASE"/>
    <property type="match status" value="1"/>
</dbReference>
<dbReference type="InterPro" id="IPR018089">
    <property type="entry name" value="OMPdecase_AS"/>
</dbReference>
<dbReference type="InterPro" id="IPR014732">
    <property type="entry name" value="OMPdecase"/>
</dbReference>
<evidence type="ECO:0000256" key="12">
    <source>
        <dbReference type="RuleBase" id="RU000512"/>
    </source>
</evidence>
<comment type="similarity">
    <text evidence="8 9">Belongs to the OMP decarboxylase family. Type 1 subfamily.</text>
</comment>
<comment type="function">
    <text evidence="1 9">Catalyzes the decarboxylation of orotidine 5'-monophosphate (OMP) to uridine 5'-monophosphate (UMP).</text>
</comment>
<dbReference type="Pfam" id="PF00215">
    <property type="entry name" value="OMPdecase"/>
    <property type="match status" value="1"/>
</dbReference>
<feature type="binding site" evidence="9 11">
    <location>
        <position position="13"/>
    </location>
    <ligand>
        <name>substrate</name>
    </ligand>
</feature>
<dbReference type="RefSeq" id="WP_230869792.1">
    <property type="nucleotide sequence ID" value="NZ_CP046640.1"/>
</dbReference>
<evidence type="ECO:0000256" key="5">
    <source>
        <dbReference type="ARBA" id="ARBA00022975"/>
    </source>
</evidence>
<dbReference type="AlphaFoldDB" id="A0A8A7KDX1"/>
<dbReference type="EMBL" id="CP046640">
    <property type="protein sequence ID" value="QTL99996.1"/>
    <property type="molecule type" value="Genomic_DNA"/>
</dbReference>
<feature type="binding site" evidence="9 11">
    <location>
        <position position="215"/>
    </location>
    <ligand>
        <name>substrate</name>
    </ligand>
</feature>
<proteinExistence type="inferred from homology"/>
<feature type="active site" description="For OMPdecase activity" evidence="10">
    <location>
        <position position="64"/>
    </location>
</feature>
<dbReference type="GO" id="GO:0005829">
    <property type="term" value="C:cytosol"/>
    <property type="evidence" value="ECO:0007669"/>
    <property type="project" value="TreeGrafter"/>
</dbReference>
<dbReference type="FunFam" id="3.20.20.70:FF:000015">
    <property type="entry name" value="Orotidine 5'-phosphate decarboxylase"/>
    <property type="match status" value="1"/>
</dbReference>
<feature type="binding site" evidence="9 11">
    <location>
        <position position="195"/>
    </location>
    <ligand>
        <name>substrate</name>
    </ligand>
</feature>
<evidence type="ECO:0000256" key="1">
    <source>
        <dbReference type="ARBA" id="ARBA00002356"/>
    </source>
</evidence>
<organism evidence="14 15">
    <name type="scientific">Iocasia fonsfrigidae</name>
    <dbReference type="NCBI Taxonomy" id="2682810"/>
    <lineage>
        <taxon>Bacteria</taxon>
        <taxon>Bacillati</taxon>
        <taxon>Bacillota</taxon>
        <taxon>Clostridia</taxon>
        <taxon>Halanaerobiales</taxon>
        <taxon>Halanaerobiaceae</taxon>
        <taxon>Iocasia</taxon>
    </lineage>
</organism>
<dbReference type="PANTHER" id="PTHR32119">
    <property type="entry name" value="OROTIDINE 5'-PHOSPHATE DECARBOXYLASE"/>
    <property type="match status" value="1"/>
</dbReference>
<evidence type="ECO:0000259" key="13">
    <source>
        <dbReference type="SMART" id="SM00934"/>
    </source>
</evidence>
<evidence type="ECO:0000313" key="15">
    <source>
        <dbReference type="Proteomes" id="UP000665020"/>
    </source>
</evidence>
<feature type="binding site" evidence="9 11">
    <location>
        <position position="186"/>
    </location>
    <ligand>
        <name>substrate</name>
    </ligand>
</feature>
<feature type="binding site" evidence="9 11">
    <location>
        <position position="35"/>
    </location>
    <ligand>
        <name>substrate</name>
    </ligand>
</feature>
<evidence type="ECO:0000256" key="8">
    <source>
        <dbReference type="ARBA" id="ARBA00061012"/>
    </source>
</evidence>
<gene>
    <name evidence="9 14" type="primary">pyrF</name>
    <name evidence="14" type="ORF">GM661_10970</name>
</gene>